<comment type="caution">
    <text evidence="2">The sequence shown here is derived from an EMBL/GenBank/DDBJ whole genome shotgun (WGS) entry which is preliminary data.</text>
</comment>
<dbReference type="OrthoDB" id="1302742at2759"/>
<name>A0A9J5YQR2_SOLCO</name>
<keyword evidence="3" id="KW-1185">Reference proteome</keyword>
<protein>
    <submittedName>
        <fullName evidence="2">Uncharacterized protein</fullName>
    </submittedName>
</protein>
<keyword evidence="1" id="KW-0472">Membrane</keyword>
<keyword evidence="1" id="KW-1133">Transmembrane helix</keyword>
<keyword evidence="1" id="KW-0812">Transmembrane</keyword>
<dbReference type="Proteomes" id="UP000824120">
    <property type="component" value="Chromosome 6"/>
</dbReference>
<evidence type="ECO:0000256" key="1">
    <source>
        <dbReference type="SAM" id="Phobius"/>
    </source>
</evidence>
<evidence type="ECO:0000313" key="3">
    <source>
        <dbReference type="Proteomes" id="UP000824120"/>
    </source>
</evidence>
<organism evidence="2 3">
    <name type="scientific">Solanum commersonii</name>
    <name type="common">Commerson's wild potato</name>
    <name type="synonym">Commerson's nightshade</name>
    <dbReference type="NCBI Taxonomy" id="4109"/>
    <lineage>
        <taxon>Eukaryota</taxon>
        <taxon>Viridiplantae</taxon>
        <taxon>Streptophyta</taxon>
        <taxon>Embryophyta</taxon>
        <taxon>Tracheophyta</taxon>
        <taxon>Spermatophyta</taxon>
        <taxon>Magnoliopsida</taxon>
        <taxon>eudicotyledons</taxon>
        <taxon>Gunneridae</taxon>
        <taxon>Pentapetalae</taxon>
        <taxon>asterids</taxon>
        <taxon>lamiids</taxon>
        <taxon>Solanales</taxon>
        <taxon>Solanaceae</taxon>
        <taxon>Solanoideae</taxon>
        <taxon>Solaneae</taxon>
        <taxon>Solanum</taxon>
    </lineage>
</organism>
<dbReference type="AlphaFoldDB" id="A0A9J5YQR2"/>
<dbReference type="EMBL" id="JACXVP010000006">
    <property type="protein sequence ID" value="KAG5601452.1"/>
    <property type="molecule type" value="Genomic_DNA"/>
</dbReference>
<accession>A0A9J5YQR2</accession>
<evidence type="ECO:0000313" key="2">
    <source>
        <dbReference type="EMBL" id="KAG5601452.1"/>
    </source>
</evidence>
<feature type="transmembrane region" description="Helical" evidence="1">
    <location>
        <begin position="115"/>
        <end position="133"/>
    </location>
</feature>
<reference evidence="2 3" key="1">
    <citation type="submission" date="2020-09" db="EMBL/GenBank/DDBJ databases">
        <title>De no assembly of potato wild relative species, Solanum commersonii.</title>
        <authorList>
            <person name="Cho K."/>
        </authorList>
    </citation>
    <scope>NUCLEOTIDE SEQUENCE [LARGE SCALE GENOMIC DNA]</scope>
    <source>
        <strain evidence="2">LZ3.2</strain>
        <tissue evidence="2">Leaf</tissue>
    </source>
</reference>
<feature type="transmembrane region" description="Helical" evidence="1">
    <location>
        <begin position="139"/>
        <end position="160"/>
    </location>
</feature>
<proteinExistence type="predicted"/>
<sequence>MTHINVKKIINLEQICNLESEESCVDEEHVIGDYIKGYKLYVAIPLHLVDHVFVPVHVKEKLDWLLVLAQLIPLKITILNDYYRNRGIDTSLTQEENGFFEIVFINNIPQQSHDILLLFGYVFLFLFFTTYMLHQGLSYFYACICRAFLLHSQGISVGIFDADFLRSRYAALLGNMGNIRLMSEP</sequence>
<gene>
    <name evidence="2" type="ORF">H5410_032822</name>
</gene>